<comment type="cofactor">
    <cofactor evidence="1">
        <name>FAD</name>
        <dbReference type="ChEBI" id="CHEBI:57692"/>
    </cofactor>
</comment>
<evidence type="ECO:0000259" key="9">
    <source>
        <dbReference type="PROSITE" id="PS51384"/>
    </source>
</evidence>
<dbReference type="Gene3D" id="2.40.30.10">
    <property type="entry name" value="Translation factors"/>
    <property type="match status" value="1"/>
</dbReference>
<feature type="domain" description="2Fe-2S ferredoxin-type" evidence="8">
    <location>
        <begin position="235"/>
        <end position="320"/>
    </location>
</feature>
<dbReference type="Gene3D" id="3.40.50.80">
    <property type="entry name" value="Nucleotide-binding domain of ferredoxin-NADP reductase (FNR) module"/>
    <property type="match status" value="1"/>
</dbReference>
<evidence type="ECO:0000256" key="5">
    <source>
        <dbReference type="ARBA" id="ARBA00023002"/>
    </source>
</evidence>
<dbReference type="Proteomes" id="UP001519654">
    <property type="component" value="Unassembled WGS sequence"/>
</dbReference>
<dbReference type="Pfam" id="PF00111">
    <property type="entry name" value="Fer2"/>
    <property type="match status" value="1"/>
</dbReference>
<dbReference type="InterPro" id="IPR036010">
    <property type="entry name" value="2Fe-2S_ferredoxin-like_sf"/>
</dbReference>
<dbReference type="CDD" id="cd00207">
    <property type="entry name" value="fer2"/>
    <property type="match status" value="1"/>
</dbReference>
<name>A0ABS5YW89_9ACTN</name>
<dbReference type="PANTHER" id="PTHR47354:SF1">
    <property type="entry name" value="CARNITINE MONOOXYGENASE REDUCTASE SUBUNIT"/>
    <property type="match status" value="1"/>
</dbReference>
<keyword evidence="5" id="KW-0560">Oxidoreductase</keyword>
<dbReference type="PRINTS" id="PR00409">
    <property type="entry name" value="PHDIOXRDTASE"/>
</dbReference>
<dbReference type="RefSeq" id="WP_215791584.1">
    <property type="nucleotide sequence ID" value="NZ_JAHKKG010000008.1"/>
</dbReference>
<gene>
    <name evidence="10" type="ORF">KOI35_27905</name>
</gene>
<dbReference type="SUPFAM" id="SSF52343">
    <property type="entry name" value="Ferredoxin reductase-like, C-terminal NADP-linked domain"/>
    <property type="match status" value="1"/>
</dbReference>
<proteinExistence type="predicted"/>
<keyword evidence="3" id="KW-0001">2Fe-2S</keyword>
<sequence>MTVDTVVREFEADLVVRKAEQVADGVVALTLGRPGGGTLPGWTPGAHIDLILDDDFTRQYSLCGHTGDTDAWRVAVLHAPDSRGGSTRVHQLGEGSTVRARGPRNHFPVVSSKRYLFVGGGIGITPLLAMIYEVDAAGADWELHYGGRQRRSMAFADELARFGDRVHLVPEDELGRLDLAAILRPRAGTLVYACGPEGLLSAVEQLCAPWPPGSLHLERFSARATEPEPGGDSSFEVVLQHSGRTVTVPPDRSIFETVRAAGVSVLGSCLEGICGTCETEVVDGEVDHRDSVLDEDERAAGEVMMICVSRCRGARLTLAL</sequence>
<dbReference type="SUPFAM" id="SSF63380">
    <property type="entry name" value="Riboflavin synthase domain-like"/>
    <property type="match status" value="1"/>
</dbReference>
<evidence type="ECO:0000313" key="10">
    <source>
        <dbReference type="EMBL" id="MBU2667341.1"/>
    </source>
</evidence>
<evidence type="ECO:0000256" key="1">
    <source>
        <dbReference type="ARBA" id="ARBA00001974"/>
    </source>
</evidence>
<evidence type="ECO:0000313" key="11">
    <source>
        <dbReference type="Proteomes" id="UP001519654"/>
    </source>
</evidence>
<protein>
    <submittedName>
        <fullName evidence="10">PDR/VanB family oxidoreductase</fullName>
    </submittedName>
</protein>
<keyword evidence="7" id="KW-0411">Iron-sulfur</keyword>
<keyword evidence="11" id="KW-1185">Reference proteome</keyword>
<dbReference type="Gene3D" id="3.10.20.30">
    <property type="match status" value="1"/>
</dbReference>
<evidence type="ECO:0000256" key="6">
    <source>
        <dbReference type="ARBA" id="ARBA00023004"/>
    </source>
</evidence>
<dbReference type="PROSITE" id="PS51384">
    <property type="entry name" value="FAD_FR"/>
    <property type="match status" value="1"/>
</dbReference>
<comment type="caution">
    <text evidence="10">The sequence shown here is derived from an EMBL/GenBank/DDBJ whole genome shotgun (WGS) entry which is preliminary data.</text>
</comment>
<keyword evidence="4" id="KW-0479">Metal-binding</keyword>
<reference evidence="10 11" key="1">
    <citation type="submission" date="2021-06" db="EMBL/GenBank/DDBJ databases">
        <title>Actinoplanes lichenicola sp. nov., and Actinoplanes ovalisporus sp. nov., isolated from lichen in Thailand.</title>
        <authorList>
            <person name="Saeng-In P."/>
            <person name="Kanchanasin P."/>
            <person name="Yuki M."/>
            <person name="Kudo T."/>
            <person name="Ohkuma M."/>
            <person name="Phongsopitanun W."/>
            <person name="Tanasupawat S."/>
        </authorList>
    </citation>
    <scope>NUCLEOTIDE SEQUENCE [LARGE SCALE GENOMIC DNA]</scope>
    <source>
        <strain evidence="10 11">NBRC 110975</strain>
    </source>
</reference>
<dbReference type="InterPro" id="IPR050415">
    <property type="entry name" value="MRET"/>
</dbReference>
<dbReference type="InterPro" id="IPR012675">
    <property type="entry name" value="Beta-grasp_dom_sf"/>
</dbReference>
<dbReference type="PROSITE" id="PS51085">
    <property type="entry name" value="2FE2S_FER_2"/>
    <property type="match status" value="1"/>
</dbReference>
<keyword evidence="2" id="KW-0285">Flavoprotein</keyword>
<dbReference type="CDD" id="cd06185">
    <property type="entry name" value="PDR_like"/>
    <property type="match status" value="1"/>
</dbReference>
<dbReference type="SUPFAM" id="SSF54292">
    <property type="entry name" value="2Fe-2S ferredoxin-like"/>
    <property type="match status" value="1"/>
</dbReference>
<dbReference type="InterPro" id="IPR017927">
    <property type="entry name" value="FAD-bd_FR_type"/>
</dbReference>
<evidence type="ECO:0000256" key="7">
    <source>
        <dbReference type="ARBA" id="ARBA00023014"/>
    </source>
</evidence>
<dbReference type="PANTHER" id="PTHR47354">
    <property type="entry name" value="NADH OXIDOREDUCTASE HCR"/>
    <property type="match status" value="1"/>
</dbReference>
<dbReference type="PROSITE" id="PS00197">
    <property type="entry name" value="2FE2S_FER_1"/>
    <property type="match status" value="1"/>
</dbReference>
<keyword evidence="6" id="KW-0408">Iron</keyword>
<dbReference type="InterPro" id="IPR001041">
    <property type="entry name" value="2Fe-2S_ferredoxin-type"/>
</dbReference>
<accession>A0ABS5YW89</accession>
<dbReference type="InterPro" id="IPR006058">
    <property type="entry name" value="2Fe2S_fd_BS"/>
</dbReference>
<evidence type="ECO:0000256" key="4">
    <source>
        <dbReference type="ARBA" id="ARBA00022723"/>
    </source>
</evidence>
<evidence type="ECO:0000259" key="8">
    <source>
        <dbReference type="PROSITE" id="PS51085"/>
    </source>
</evidence>
<organism evidence="10 11">
    <name type="scientific">Paractinoplanes bogorensis</name>
    <dbReference type="NCBI Taxonomy" id="1610840"/>
    <lineage>
        <taxon>Bacteria</taxon>
        <taxon>Bacillati</taxon>
        <taxon>Actinomycetota</taxon>
        <taxon>Actinomycetes</taxon>
        <taxon>Micromonosporales</taxon>
        <taxon>Micromonosporaceae</taxon>
        <taxon>Paractinoplanes</taxon>
    </lineage>
</organism>
<dbReference type="InterPro" id="IPR017938">
    <property type="entry name" value="Riboflavin_synthase-like_b-brl"/>
</dbReference>
<dbReference type="InterPro" id="IPR039261">
    <property type="entry name" value="FNR_nucleotide-bd"/>
</dbReference>
<evidence type="ECO:0000256" key="3">
    <source>
        <dbReference type="ARBA" id="ARBA00022714"/>
    </source>
</evidence>
<feature type="domain" description="FAD-binding FR-type" evidence="9">
    <location>
        <begin position="7"/>
        <end position="110"/>
    </location>
</feature>
<evidence type="ECO:0000256" key="2">
    <source>
        <dbReference type="ARBA" id="ARBA00022630"/>
    </source>
</evidence>
<dbReference type="EMBL" id="JAHKKG010000008">
    <property type="protein sequence ID" value="MBU2667341.1"/>
    <property type="molecule type" value="Genomic_DNA"/>
</dbReference>